<evidence type="ECO:0000313" key="1">
    <source>
        <dbReference type="EMBL" id="KAJ3838213.1"/>
    </source>
</evidence>
<organism evidence="1 2">
    <name type="scientific">Lentinula raphanica</name>
    <dbReference type="NCBI Taxonomy" id="153919"/>
    <lineage>
        <taxon>Eukaryota</taxon>
        <taxon>Fungi</taxon>
        <taxon>Dikarya</taxon>
        <taxon>Basidiomycota</taxon>
        <taxon>Agaricomycotina</taxon>
        <taxon>Agaricomycetes</taxon>
        <taxon>Agaricomycetidae</taxon>
        <taxon>Agaricales</taxon>
        <taxon>Marasmiineae</taxon>
        <taxon>Omphalotaceae</taxon>
        <taxon>Lentinula</taxon>
    </lineage>
</organism>
<sequence>MPKEIEDKLIKRIKTFFWDDKSHPQVNRETIEAPIESGGYNLLDLMARNEAILVTWLQDYLDFSKDRATWTYVADALIAHHIR</sequence>
<name>A0AA38P8U4_9AGAR</name>
<evidence type="ECO:0000313" key="2">
    <source>
        <dbReference type="Proteomes" id="UP001163846"/>
    </source>
</evidence>
<gene>
    <name evidence="1" type="ORF">F5878DRAFT_537942</name>
</gene>
<reference evidence="1" key="1">
    <citation type="submission" date="2022-08" db="EMBL/GenBank/DDBJ databases">
        <authorList>
            <consortium name="DOE Joint Genome Institute"/>
            <person name="Min B."/>
            <person name="Riley R."/>
            <person name="Sierra-Patev S."/>
            <person name="Naranjo-Ortiz M."/>
            <person name="Looney B."/>
            <person name="Konkel Z."/>
            <person name="Slot J.C."/>
            <person name="Sakamoto Y."/>
            <person name="Steenwyk J.L."/>
            <person name="Rokas A."/>
            <person name="Carro J."/>
            <person name="Camarero S."/>
            <person name="Ferreira P."/>
            <person name="Molpeceres G."/>
            <person name="Ruiz-Duenas F.J."/>
            <person name="Serrano A."/>
            <person name="Henrissat B."/>
            <person name="Drula E."/>
            <person name="Hughes K.W."/>
            <person name="Mata J.L."/>
            <person name="Ishikawa N.K."/>
            <person name="Vargas-Isla R."/>
            <person name="Ushijima S."/>
            <person name="Smith C.A."/>
            <person name="Ahrendt S."/>
            <person name="Andreopoulos W."/>
            <person name="He G."/>
            <person name="Labutti K."/>
            <person name="Lipzen A."/>
            <person name="Ng V."/>
            <person name="Sandor L."/>
            <person name="Barry K."/>
            <person name="Martinez A.T."/>
            <person name="Xiao Y."/>
            <person name="Gibbons J.G."/>
            <person name="Terashima K."/>
            <person name="Hibbett D.S."/>
            <person name="Grigoriev I.V."/>
        </authorList>
    </citation>
    <scope>NUCLEOTIDE SEQUENCE</scope>
    <source>
        <strain evidence="1">TFB9207</strain>
    </source>
</reference>
<proteinExistence type="predicted"/>
<protein>
    <submittedName>
        <fullName evidence="1">Uncharacterized protein</fullName>
    </submittedName>
</protein>
<keyword evidence="2" id="KW-1185">Reference proteome</keyword>
<comment type="caution">
    <text evidence="1">The sequence shown here is derived from an EMBL/GenBank/DDBJ whole genome shotgun (WGS) entry which is preliminary data.</text>
</comment>
<accession>A0AA38P8U4</accession>
<dbReference type="AlphaFoldDB" id="A0AA38P8U4"/>
<dbReference type="Proteomes" id="UP001163846">
    <property type="component" value="Unassembled WGS sequence"/>
</dbReference>
<dbReference type="EMBL" id="MU806195">
    <property type="protein sequence ID" value="KAJ3838213.1"/>
    <property type="molecule type" value="Genomic_DNA"/>
</dbReference>